<name>A0A1I7WGS8_HETBA</name>
<organism evidence="1 2">
    <name type="scientific">Heterorhabditis bacteriophora</name>
    <name type="common">Entomopathogenic nematode worm</name>
    <dbReference type="NCBI Taxonomy" id="37862"/>
    <lineage>
        <taxon>Eukaryota</taxon>
        <taxon>Metazoa</taxon>
        <taxon>Ecdysozoa</taxon>
        <taxon>Nematoda</taxon>
        <taxon>Chromadorea</taxon>
        <taxon>Rhabditida</taxon>
        <taxon>Rhabditina</taxon>
        <taxon>Rhabditomorpha</taxon>
        <taxon>Strongyloidea</taxon>
        <taxon>Heterorhabditidae</taxon>
        <taxon>Heterorhabditis</taxon>
    </lineage>
</organism>
<dbReference type="WBParaSite" id="Hba_04193">
    <property type="protein sequence ID" value="Hba_04193"/>
    <property type="gene ID" value="Hba_04193"/>
</dbReference>
<proteinExistence type="predicted"/>
<evidence type="ECO:0000313" key="2">
    <source>
        <dbReference type="WBParaSite" id="Hba_04193"/>
    </source>
</evidence>
<reference evidence="2" key="1">
    <citation type="submission" date="2016-11" db="UniProtKB">
        <authorList>
            <consortium name="WormBaseParasite"/>
        </authorList>
    </citation>
    <scope>IDENTIFICATION</scope>
</reference>
<dbReference type="AlphaFoldDB" id="A0A1I7WGS8"/>
<sequence length="228" mass="27241">MSGKSASNTEQQVLQSFENTRFDYEKKRFSLPRQIIERKVTLRPYESFRDHKELSKRYISFGFAALSSEEFSKKKKFINNFCEQPVGAQADLFISSLNEKSRYQIKKFLENSPRQDYQHFMWIKDHRNNKFTVVSIKTLENHLNSDNRVRRVQWRHLSSERVSIYRYSIPVSTYEKSKLCKDCIAHHKKLCLLTVWLSFVNINYRSFPLRSPIFINISATIFEVKFIN</sequence>
<dbReference type="Proteomes" id="UP000095283">
    <property type="component" value="Unplaced"/>
</dbReference>
<protein>
    <submittedName>
        <fullName evidence="2">Uncharacterized protein</fullName>
    </submittedName>
</protein>
<accession>A0A1I7WGS8</accession>
<evidence type="ECO:0000313" key="1">
    <source>
        <dbReference type="Proteomes" id="UP000095283"/>
    </source>
</evidence>
<keyword evidence="1" id="KW-1185">Reference proteome</keyword>